<organism evidence="2 3">
    <name type="scientific">Agaribacillus aureus</name>
    <dbReference type="NCBI Taxonomy" id="3051825"/>
    <lineage>
        <taxon>Bacteria</taxon>
        <taxon>Pseudomonadati</taxon>
        <taxon>Bacteroidota</taxon>
        <taxon>Cytophagia</taxon>
        <taxon>Cytophagales</taxon>
        <taxon>Splendidivirgaceae</taxon>
        <taxon>Agaribacillus</taxon>
    </lineage>
</organism>
<sequence length="329" mass="36388">MLTVQFLSFHKIRSSISPSFIVCRLVCVHVLISTIGWQSTWAQGDIPCDFNKPGSSLAKWYPDGKSLIFHKSGTKSGIYKISADGSGLRLMIASKTTIGHPSVAPDNETILYQRRNNTTGKDVLVLSYRNGKERILTDSLYSSTDGSLHPEGTWLAYAGLVGDNLDIYLLQLNGSVKMRLTYDVGYDYSPHWSPDGSKLIFTSHRDGGPDIFMMETDGSNKTNLTPGDREEFSAAWAPEGGRIVYSSRAVAVPDGKDPNIKHNSSDLYILDLENKTSTRVTQNSDLDVLPHWSPDGKRITFTTCKNGNREIAIIDENGLNFLSLTKTDE</sequence>
<name>A0ABT8LK86_9BACT</name>
<evidence type="ECO:0000313" key="3">
    <source>
        <dbReference type="Proteomes" id="UP001172083"/>
    </source>
</evidence>
<dbReference type="RefSeq" id="WP_346762466.1">
    <property type="nucleotide sequence ID" value="NZ_JAUJEB010000013.1"/>
</dbReference>
<keyword evidence="3" id="KW-1185">Reference proteome</keyword>
<dbReference type="Gene3D" id="2.120.10.30">
    <property type="entry name" value="TolB, C-terminal domain"/>
    <property type="match status" value="2"/>
</dbReference>
<gene>
    <name evidence="2" type="ORF">QQ020_33975</name>
</gene>
<protein>
    <recommendedName>
        <fullName evidence="4">TolB protein</fullName>
    </recommendedName>
</protein>
<dbReference type="EMBL" id="JAUJEB010000013">
    <property type="protein sequence ID" value="MDN5217130.1"/>
    <property type="molecule type" value="Genomic_DNA"/>
</dbReference>
<dbReference type="PANTHER" id="PTHR36842:SF1">
    <property type="entry name" value="PROTEIN TOLB"/>
    <property type="match status" value="1"/>
</dbReference>
<proteinExistence type="inferred from homology"/>
<comment type="similarity">
    <text evidence="1">Belongs to the TolB family.</text>
</comment>
<dbReference type="Proteomes" id="UP001172083">
    <property type="component" value="Unassembled WGS sequence"/>
</dbReference>
<dbReference type="InterPro" id="IPR011659">
    <property type="entry name" value="WD40"/>
</dbReference>
<reference evidence="2" key="1">
    <citation type="submission" date="2023-06" db="EMBL/GenBank/DDBJ databases">
        <title>Genomic of Agaribacillus aureum.</title>
        <authorList>
            <person name="Wang G."/>
        </authorList>
    </citation>
    <scope>NUCLEOTIDE SEQUENCE</scope>
    <source>
        <strain evidence="2">BMA12</strain>
    </source>
</reference>
<comment type="caution">
    <text evidence="2">The sequence shown here is derived from an EMBL/GenBank/DDBJ whole genome shotgun (WGS) entry which is preliminary data.</text>
</comment>
<dbReference type="Pfam" id="PF07676">
    <property type="entry name" value="PD40"/>
    <property type="match status" value="3"/>
</dbReference>
<dbReference type="SUPFAM" id="SSF69304">
    <property type="entry name" value="Tricorn protease N-terminal domain"/>
    <property type="match status" value="1"/>
</dbReference>
<dbReference type="PANTHER" id="PTHR36842">
    <property type="entry name" value="PROTEIN TOLB HOMOLOG"/>
    <property type="match status" value="1"/>
</dbReference>
<dbReference type="InterPro" id="IPR011042">
    <property type="entry name" value="6-blade_b-propeller_TolB-like"/>
</dbReference>
<evidence type="ECO:0008006" key="4">
    <source>
        <dbReference type="Google" id="ProtNLM"/>
    </source>
</evidence>
<accession>A0ABT8LK86</accession>
<evidence type="ECO:0000313" key="2">
    <source>
        <dbReference type="EMBL" id="MDN5217130.1"/>
    </source>
</evidence>
<evidence type="ECO:0000256" key="1">
    <source>
        <dbReference type="ARBA" id="ARBA00009820"/>
    </source>
</evidence>